<name>A0AB36R9Z5_9HYPH</name>
<sequence>MLAPFAPANAHSDEYASAVFQVYGDNCSLDFLKNIAVQRPAEEDIEKIKRYFEGKYHSECTPFYKNEVYPREVHFQLSRWDIFGRDGSSVLNDKELMRFGSYLRLSNFAKQYECGNLIDKYVDDYGYLESKLVSHDVESVSRYWIEFEEYIKFQTRMAFKNEMCQFISTYSDMKIVTVKDEKETIQARYAELVDTLVRDPSFLSGVLNGSHNSQFTEVGGSYQGFLEYVQETFGVLTIDLALFQKLQKHYYPDSSGNWTGLKIDEEYGPIDR</sequence>
<evidence type="ECO:0000313" key="1">
    <source>
        <dbReference type="EMBL" id="PAQ01595.1"/>
    </source>
</evidence>
<dbReference type="AlphaFoldDB" id="A0AB36R9Z5"/>
<organism evidence="1 2">
    <name type="scientific">Mesorhizobium mediterraneum</name>
    <dbReference type="NCBI Taxonomy" id="43617"/>
    <lineage>
        <taxon>Bacteria</taxon>
        <taxon>Pseudomonadati</taxon>
        <taxon>Pseudomonadota</taxon>
        <taxon>Alphaproteobacteria</taxon>
        <taxon>Hyphomicrobiales</taxon>
        <taxon>Phyllobacteriaceae</taxon>
        <taxon>Mesorhizobium</taxon>
    </lineage>
</organism>
<reference evidence="2" key="1">
    <citation type="submission" date="2017-08" db="EMBL/GenBank/DDBJ databases">
        <title>Mesorhizobium wenxinae sp. nov., a novel rhizobial species isolated from root nodules of chickpea (Cicer arietinum L.).</title>
        <authorList>
            <person name="Zhang J."/>
        </authorList>
    </citation>
    <scope>NUCLEOTIDE SEQUENCE [LARGE SCALE GENOMIC DNA]</scope>
    <source>
        <strain evidence="2">USDA 3392</strain>
    </source>
</reference>
<protein>
    <submittedName>
        <fullName evidence="1">Uncharacterized protein</fullName>
    </submittedName>
</protein>
<comment type="caution">
    <text evidence="1">The sequence shown here is derived from an EMBL/GenBank/DDBJ whole genome shotgun (WGS) entry which is preliminary data.</text>
</comment>
<gene>
    <name evidence="1" type="ORF">CIT25_16325</name>
</gene>
<dbReference type="Proteomes" id="UP000216215">
    <property type="component" value="Unassembled WGS sequence"/>
</dbReference>
<keyword evidence="2" id="KW-1185">Reference proteome</keyword>
<proteinExistence type="predicted"/>
<accession>A0AB36R9Z5</accession>
<dbReference type="EMBL" id="NPKI01000017">
    <property type="protein sequence ID" value="PAQ01595.1"/>
    <property type="molecule type" value="Genomic_DNA"/>
</dbReference>
<evidence type="ECO:0000313" key="2">
    <source>
        <dbReference type="Proteomes" id="UP000216215"/>
    </source>
</evidence>